<evidence type="ECO:0000313" key="3">
    <source>
        <dbReference type="Proteomes" id="UP001279734"/>
    </source>
</evidence>
<reference evidence="2" key="1">
    <citation type="submission" date="2023-05" db="EMBL/GenBank/DDBJ databases">
        <title>Nepenthes gracilis genome sequencing.</title>
        <authorList>
            <person name="Fukushima K."/>
        </authorList>
    </citation>
    <scope>NUCLEOTIDE SEQUENCE</scope>
    <source>
        <strain evidence="2">SING2019-196</strain>
    </source>
</reference>
<gene>
    <name evidence="2" type="ORF">Nepgr_028605</name>
</gene>
<comment type="caution">
    <text evidence="2">The sequence shown here is derived from an EMBL/GenBank/DDBJ whole genome shotgun (WGS) entry which is preliminary data.</text>
</comment>
<evidence type="ECO:0000313" key="2">
    <source>
        <dbReference type="EMBL" id="GMH26762.1"/>
    </source>
</evidence>
<name>A0AAD3TE48_NEPGR</name>
<evidence type="ECO:0008006" key="4">
    <source>
        <dbReference type="Google" id="ProtNLM"/>
    </source>
</evidence>
<dbReference type="EMBL" id="BSYO01000031">
    <property type="protein sequence ID" value="GMH26762.1"/>
    <property type="molecule type" value="Genomic_DNA"/>
</dbReference>
<accession>A0AAD3TE48</accession>
<dbReference type="Proteomes" id="UP001279734">
    <property type="component" value="Unassembled WGS sequence"/>
</dbReference>
<evidence type="ECO:0000256" key="1">
    <source>
        <dbReference type="SAM" id="SignalP"/>
    </source>
</evidence>
<feature type="signal peptide" evidence="1">
    <location>
        <begin position="1"/>
        <end position="23"/>
    </location>
</feature>
<dbReference type="AlphaFoldDB" id="A0AAD3TE48"/>
<proteinExistence type="predicted"/>
<keyword evidence="1" id="KW-0732">Signal</keyword>
<keyword evidence="3" id="KW-1185">Reference proteome</keyword>
<organism evidence="2 3">
    <name type="scientific">Nepenthes gracilis</name>
    <name type="common">Slender pitcher plant</name>
    <dbReference type="NCBI Taxonomy" id="150966"/>
    <lineage>
        <taxon>Eukaryota</taxon>
        <taxon>Viridiplantae</taxon>
        <taxon>Streptophyta</taxon>
        <taxon>Embryophyta</taxon>
        <taxon>Tracheophyta</taxon>
        <taxon>Spermatophyta</taxon>
        <taxon>Magnoliopsida</taxon>
        <taxon>eudicotyledons</taxon>
        <taxon>Gunneridae</taxon>
        <taxon>Pentapetalae</taxon>
        <taxon>Caryophyllales</taxon>
        <taxon>Nepenthaceae</taxon>
        <taxon>Nepenthes</taxon>
    </lineage>
</organism>
<sequence length="210" mass="19836">MAARKISAALLFLLLSYMCISSATRTLFTVEGDIAGDAVGAVEGHIPGAYAGGGGSGSGGGGGAVYGPGGEHAGGGAAHAGGGGGGSGGGGAYAAGGEHTGRYGGGEGSGSGEGYGAGGAAAFGGGGGSSGGGGVVMLVEHQELDTGVVKELEVDMVVVQADMPTVGAEEVVLEVEVATLPEVAMLVDMEKALGVGKGVVTLDTSLERMY</sequence>
<protein>
    <recommendedName>
        <fullName evidence="4">Glycine-rich protein</fullName>
    </recommendedName>
</protein>
<feature type="chain" id="PRO_5042007121" description="Glycine-rich protein" evidence="1">
    <location>
        <begin position="24"/>
        <end position="210"/>
    </location>
</feature>